<keyword evidence="4" id="KW-0410">Iron transport</keyword>
<feature type="domain" description="TonB-dependent receptor-like beta-barrel" evidence="16">
    <location>
        <begin position="297"/>
        <end position="745"/>
    </location>
</feature>
<feature type="chain" id="PRO_5013160093" evidence="15">
    <location>
        <begin position="28"/>
        <end position="781"/>
    </location>
</feature>
<keyword evidence="19" id="KW-1185">Reference proteome</keyword>
<evidence type="ECO:0000256" key="13">
    <source>
        <dbReference type="PROSITE-ProRule" id="PRU10144"/>
    </source>
</evidence>
<accession>A0A1T5BKV4</accession>
<keyword evidence="5 12" id="KW-0812">Transmembrane</keyword>
<protein>
    <submittedName>
        <fullName evidence="18">Iron complex outermembrane recepter protein</fullName>
    </submittedName>
</protein>
<proteinExistence type="inferred from homology"/>
<keyword evidence="9 14" id="KW-0798">TonB box</keyword>
<gene>
    <name evidence="18" type="ORF">SAMN06295920_10373</name>
</gene>
<dbReference type="Proteomes" id="UP000189818">
    <property type="component" value="Unassembled WGS sequence"/>
</dbReference>
<dbReference type="Pfam" id="PF00593">
    <property type="entry name" value="TonB_dep_Rec_b-barrel"/>
    <property type="match status" value="1"/>
</dbReference>
<dbReference type="Pfam" id="PF07715">
    <property type="entry name" value="Plug"/>
    <property type="match status" value="1"/>
</dbReference>
<evidence type="ECO:0000256" key="9">
    <source>
        <dbReference type="ARBA" id="ARBA00023077"/>
    </source>
</evidence>
<dbReference type="GO" id="GO:0006826">
    <property type="term" value="P:iron ion transport"/>
    <property type="evidence" value="ECO:0007669"/>
    <property type="project" value="UniProtKB-KW"/>
</dbReference>
<dbReference type="RefSeq" id="WP_079647415.1">
    <property type="nucleotide sequence ID" value="NZ_FUYM01000003.1"/>
</dbReference>
<dbReference type="PROSITE" id="PS01156">
    <property type="entry name" value="TONB_DEPENDENT_REC_2"/>
    <property type="match status" value="1"/>
</dbReference>
<dbReference type="AlphaFoldDB" id="A0A1T5BKV4"/>
<dbReference type="OrthoDB" id="9760333at2"/>
<keyword evidence="10 12" id="KW-0472">Membrane</keyword>
<keyword evidence="8" id="KW-0406">Ion transport</keyword>
<keyword evidence="11 12" id="KW-0998">Cell outer membrane</keyword>
<evidence type="ECO:0000256" key="15">
    <source>
        <dbReference type="SAM" id="SignalP"/>
    </source>
</evidence>
<dbReference type="PANTHER" id="PTHR32552">
    <property type="entry name" value="FERRICHROME IRON RECEPTOR-RELATED"/>
    <property type="match status" value="1"/>
</dbReference>
<evidence type="ECO:0000256" key="5">
    <source>
        <dbReference type="ARBA" id="ARBA00022692"/>
    </source>
</evidence>
<dbReference type="EMBL" id="FUYM01000003">
    <property type="protein sequence ID" value="SKB47600.1"/>
    <property type="molecule type" value="Genomic_DNA"/>
</dbReference>
<evidence type="ECO:0000259" key="16">
    <source>
        <dbReference type="Pfam" id="PF00593"/>
    </source>
</evidence>
<evidence type="ECO:0000256" key="4">
    <source>
        <dbReference type="ARBA" id="ARBA00022496"/>
    </source>
</evidence>
<comment type="subcellular location">
    <subcellularLocation>
        <location evidence="1 12">Cell outer membrane</location>
        <topology evidence="1 12">Multi-pass membrane protein</topology>
    </subcellularLocation>
</comment>
<keyword evidence="7" id="KW-0408">Iron</keyword>
<dbReference type="InterPro" id="IPR036942">
    <property type="entry name" value="Beta-barrel_TonB_sf"/>
</dbReference>
<dbReference type="GO" id="GO:0009279">
    <property type="term" value="C:cell outer membrane"/>
    <property type="evidence" value="ECO:0007669"/>
    <property type="project" value="UniProtKB-SubCell"/>
</dbReference>
<dbReference type="InterPro" id="IPR000531">
    <property type="entry name" value="Beta-barrel_TonB"/>
</dbReference>
<dbReference type="PROSITE" id="PS52016">
    <property type="entry name" value="TONB_DEPENDENT_REC_3"/>
    <property type="match status" value="1"/>
</dbReference>
<evidence type="ECO:0000256" key="3">
    <source>
        <dbReference type="ARBA" id="ARBA00022452"/>
    </source>
</evidence>
<dbReference type="STRING" id="439228.SAMN06295920_10373"/>
<dbReference type="PANTHER" id="PTHR32552:SF81">
    <property type="entry name" value="TONB-DEPENDENT OUTER MEMBRANE RECEPTOR"/>
    <property type="match status" value="1"/>
</dbReference>
<dbReference type="CDD" id="cd01347">
    <property type="entry name" value="ligand_gated_channel"/>
    <property type="match status" value="1"/>
</dbReference>
<evidence type="ECO:0000256" key="8">
    <source>
        <dbReference type="ARBA" id="ARBA00023065"/>
    </source>
</evidence>
<dbReference type="Gene3D" id="2.40.170.20">
    <property type="entry name" value="TonB-dependent receptor, beta-barrel domain"/>
    <property type="match status" value="1"/>
</dbReference>
<name>A0A1T5BKV4_9SPHN</name>
<keyword evidence="3 12" id="KW-1134">Transmembrane beta strand</keyword>
<dbReference type="SUPFAM" id="SSF56935">
    <property type="entry name" value="Porins"/>
    <property type="match status" value="1"/>
</dbReference>
<evidence type="ECO:0000256" key="6">
    <source>
        <dbReference type="ARBA" id="ARBA00022729"/>
    </source>
</evidence>
<evidence type="ECO:0000313" key="19">
    <source>
        <dbReference type="Proteomes" id="UP000189818"/>
    </source>
</evidence>
<comment type="similarity">
    <text evidence="12 14">Belongs to the TonB-dependent receptor family.</text>
</comment>
<keyword evidence="2 12" id="KW-0813">Transport</keyword>
<sequence>MKPFLTSGSSDRAIGLALAGAALFATAGPAVGQEATGSSDTIEEIVVTAQKRNENMQSTPIAISAFTADAISRKGLSDIQQVSRLAPNVSFDFTSPISGASNAASVFIRGIGQQDFALTTDPGVGTYVDGVYVSRSVGGVLDVLDIERMEILRGPQGTLFGRNTIGGAISIISKMPEKEFGGSLEASLGNYGRRYLRGSISLPLGPDTAVRISISSKDKNGFVKSAYTPQQKSLLRGTPLTDLGNENRQAARMVLVHDFSDRFKATLSGDYSRLRENNAADRLAGITGTLADGPLVFAYNSFGSTPSIIPVIGNDRYTPANYITGRDRTYSTGPNGSSIDAWGTALTLDFEASESLSIKSITAYRKTTGSFNRDADGSPLVITETSNYGYRHKQFTQELQAVGDVADGAVKYAAGLFYFDEKGSDPLVVRLPEVVGTIYQDVADVRNKSYAAYAQATWTIVDGLSLTAGGRYTKDKKRFVSDQYIVTGSASPFLFGGAPAGTLIPLVPRNSVTTQSFEKFSPRASVDWRIGDMLVYGSYSKGFKSGGFNLRYVAPRPSVLSFGPENATTFEIGTKIDAFDRKVRLNLAAFTTDYKGIQVTVFENLGAPVTLNAGDARIKGFEAELTAIPLPGLELTANLGYLDSHYTAIRANPALVSTPEQIISRSTRLPKAPEWQGTISAAYTYALGNDAKLDARADVHFSSRYANDAVNSRFLNQKAYQTLGLSAGYTAPDRRWSLRLFVDNVTDERYIVSGDSNYGIGFHEANYNRPREWGATLGFNF</sequence>
<evidence type="ECO:0000256" key="12">
    <source>
        <dbReference type="PROSITE-ProRule" id="PRU01360"/>
    </source>
</evidence>
<evidence type="ECO:0000256" key="10">
    <source>
        <dbReference type="ARBA" id="ARBA00023136"/>
    </source>
</evidence>
<dbReference type="InterPro" id="IPR039426">
    <property type="entry name" value="TonB-dep_rcpt-like"/>
</dbReference>
<evidence type="ECO:0000256" key="11">
    <source>
        <dbReference type="ARBA" id="ARBA00023237"/>
    </source>
</evidence>
<reference evidence="19" key="1">
    <citation type="submission" date="2017-02" db="EMBL/GenBank/DDBJ databases">
        <authorList>
            <person name="Varghese N."/>
            <person name="Submissions S."/>
        </authorList>
    </citation>
    <scope>NUCLEOTIDE SEQUENCE [LARGE SCALE GENOMIC DNA]</scope>
    <source>
        <strain evidence="19">UM2</strain>
    </source>
</reference>
<dbReference type="InterPro" id="IPR010917">
    <property type="entry name" value="TonB_rcpt_CS"/>
</dbReference>
<feature type="signal peptide" evidence="15">
    <location>
        <begin position="1"/>
        <end position="27"/>
    </location>
</feature>
<keyword evidence="6 15" id="KW-0732">Signal</keyword>
<dbReference type="InterPro" id="IPR012910">
    <property type="entry name" value="Plug_dom"/>
</dbReference>
<feature type="short sequence motif" description="TonB C-terminal box" evidence="13">
    <location>
        <begin position="764"/>
        <end position="781"/>
    </location>
</feature>
<evidence type="ECO:0000259" key="17">
    <source>
        <dbReference type="Pfam" id="PF07715"/>
    </source>
</evidence>
<evidence type="ECO:0000256" key="14">
    <source>
        <dbReference type="RuleBase" id="RU003357"/>
    </source>
</evidence>
<feature type="domain" description="TonB-dependent receptor plug" evidence="17">
    <location>
        <begin position="57"/>
        <end position="168"/>
    </location>
</feature>
<evidence type="ECO:0000256" key="1">
    <source>
        <dbReference type="ARBA" id="ARBA00004571"/>
    </source>
</evidence>
<evidence type="ECO:0000313" key="18">
    <source>
        <dbReference type="EMBL" id="SKB47600.1"/>
    </source>
</evidence>
<organism evidence="18 19">
    <name type="scientific">Rhizorhabdus histidinilytica</name>
    <dbReference type="NCBI Taxonomy" id="439228"/>
    <lineage>
        <taxon>Bacteria</taxon>
        <taxon>Pseudomonadati</taxon>
        <taxon>Pseudomonadota</taxon>
        <taxon>Alphaproteobacteria</taxon>
        <taxon>Sphingomonadales</taxon>
        <taxon>Sphingomonadaceae</taxon>
        <taxon>Rhizorhabdus</taxon>
    </lineage>
</organism>
<evidence type="ECO:0000256" key="2">
    <source>
        <dbReference type="ARBA" id="ARBA00022448"/>
    </source>
</evidence>
<evidence type="ECO:0000256" key="7">
    <source>
        <dbReference type="ARBA" id="ARBA00023004"/>
    </source>
</evidence>